<feature type="domain" description="HTH luxR-type" evidence="5">
    <location>
        <begin position="155"/>
        <end position="220"/>
    </location>
</feature>
<feature type="domain" description="Response regulatory" evidence="6">
    <location>
        <begin position="15"/>
        <end position="132"/>
    </location>
</feature>
<evidence type="ECO:0000259" key="5">
    <source>
        <dbReference type="PROSITE" id="PS50043"/>
    </source>
</evidence>
<dbReference type="SUPFAM" id="SSF46894">
    <property type="entry name" value="C-terminal effector domain of the bipartite response regulators"/>
    <property type="match status" value="1"/>
</dbReference>
<dbReference type="InterPro" id="IPR011006">
    <property type="entry name" value="CheY-like_superfamily"/>
</dbReference>
<evidence type="ECO:0000259" key="6">
    <source>
        <dbReference type="PROSITE" id="PS50110"/>
    </source>
</evidence>
<proteinExistence type="predicted"/>
<dbReference type="AlphaFoldDB" id="A0A917R4B4"/>
<reference evidence="7" key="1">
    <citation type="journal article" date="2014" name="Int. J. Syst. Evol. Microbiol.">
        <title>Complete genome sequence of Corynebacterium casei LMG S-19264T (=DSM 44701T), isolated from a smear-ripened cheese.</title>
        <authorList>
            <consortium name="US DOE Joint Genome Institute (JGI-PGF)"/>
            <person name="Walter F."/>
            <person name="Albersmeier A."/>
            <person name="Kalinowski J."/>
            <person name="Ruckert C."/>
        </authorList>
    </citation>
    <scope>NUCLEOTIDE SEQUENCE</scope>
    <source>
        <strain evidence="7">JCM 13064</strain>
    </source>
</reference>
<dbReference type="GO" id="GO:0006355">
    <property type="term" value="P:regulation of DNA-templated transcription"/>
    <property type="evidence" value="ECO:0007669"/>
    <property type="project" value="InterPro"/>
</dbReference>
<dbReference type="PANTHER" id="PTHR43214">
    <property type="entry name" value="TWO-COMPONENT RESPONSE REGULATOR"/>
    <property type="match status" value="1"/>
</dbReference>
<dbReference type="Gene3D" id="3.40.50.2300">
    <property type="match status" value="1"/>
</dbReference>
<evidence type="ECO:0000256" key="3">
    <source>
        <dbReference type="ARBA" id="ARBA00023163"/>
    </source>
</evidence>
<dbReference type="Pfam" id="PF00196">
    <property type="entry name" value="GerE"/>
    <property type="match status" value="1"/>
</dbReference>
<dbReference type="InterPro" id="IPR016032">
    <property type="entry name" value="Sig_transdc_resp-reg_C-effctor"/>
</dbReference>
<evidence type="ECO:0000313" key="8">
    <source>
        <dbReference type="Proteomes" id="UP000645217"/>
    </source>
</evidence>
<dbReference type="GO" id="GO:0003677">
    <property type="term" value="F:DNA binding"/>
    <property type="evidence" value="ECO:0007669"/>
    <property type="project" value="UniProtKB-KW"/>
</dbReference>
<reference evidence="7" key="2">
    <citation type="submission" date="2020-09" db="EMBL/GenBank/DDBJ databases">
        <authorList>
            <person name="Sun Q."/>
            <person name="Ohkuma M."/>
        </authorList>
    </citation>
    <scope>NUCLEOTIDE SEQUENCE</scope>
    <source>
        <strain evidence="7">JCM 13064</strain>
    </source>
</reference>
<dbReference type="InterPro" id="IPR036388">
    <property type="entry name" value="WH-like_DNA-bd_sf"/>
</dbReference>
<keyword evidence="3" id="KW-0804">Transcription</keyword>
<comment type="caution">
    <text evidence="4">Lacks conserved residue(s) required for the propagation of feature annotation.</text>
</comment>
<dbReference type="Pfam" id="PF00072">
    <property type="entry name" value="Response_reg"/>
    <property type="match status" value="1"/>
</dbReference>
<gene>
    <name evidence="7" type="ORF">GCM10007964_32950</name>
</gene>
<dbReference type="InterPro" id="IPR001789">
    <property type="entry name" value="Sig_transdc_resp-reg_receiver"/>
</dbReference>
<evidence type="ECO:0000313" key="7">
    <source>
        <dbReference type="EMBL" id="GGK87829.1"/>
    </source>
</evidence>
<dbReference type="EMBL" id="BMNT01000016">
    <property type="protein sequence ID" value="GGK87829.1"/>
    <property type="molecule type" value="Genomic_DNA"/>
</dbReference>
<keyword evidence="8" id="KW-1185">Reference proteome</keyword>
<dbReference type="PANTHER" id="PTHR43214:SF41">
    <property type="entry name" value="NITRATE_NITRITE RESPONSE REGULATOR PROTEIN NARP"/>
    <property type="match status" value="1"/>
</dbReference>
<organism evidence="7 8">
    <name type="scientific">Sphaerisporangium melleum</name>
    <dbReference type="NCBI Taxonomy" id="321316"/>
    <lineage>
        <taxon>Bacteria</taxon>
        <taxon>Bacillati</taxon>
        <taxon>Actinomycetota</taxon>
        <taxon>Actinomycetes</taxon>
        <taxon>Streptosporangiales</taxon>
        <taxon>Streptosporangiaceae</taxon>
        <taxon>Sphaerisporangium</taxon>
    </lineage>
</organism>
<keyword evidence="2 7" id="KW-0238">DNA-binding</keyword>
<name>A0A917R4B4_9ACTN</name>
<dbReference type="Gene3D" id="1.10.10.10">
    <property type="entry name" value="Winged helix-like DNA-binding domain superfamily/Winged helix DNA-binding domain"/>
    <property type="match status" value="1"/>
</dbReference>
<dbReference type="SUPFAM" id="SSF52172">
    <property type="entry name" value="CheY-like"/>
    <property type="match status" value="1"/>
</dbReference>
<dbReference type="Proteomes" id="UP000645217">
    <property type="component" value="Unassembled WGS sequence"/>
</dbReference>
<dbReference type="InterPro" id="IPR000792">
    <property type="entry name" value="Tscrpt_reg_LuxR_C"/>
</dbReference>
<evidence type="ECO:0000256" key="4">
    <source>
        <dbReference type="PROSITE-ProRule" id="PRU00169"/>
    </source>
</evidence>
<evidence type="ECO:0000256" key="2">
    <source>
        <dbReference type="ARBA" id="ARBA00023125"/>
    </source>
</evidence>
<protein>
    <submittedName>
        <fullName evidence="7">DNA-binding response regulator</fullName>
    </submittedName>
</protein>
<dbReference type="PROSITE" id="PS50043">
    <property type="entry name" value="HTH_LUXR_2"/>
    <property type="match status" value="1"/>
</dbReference>
<dbReference type="PROSITE" id="PS50110">
    <property type="entry name" value="RESPONSE_REGULATORY"/>
    <property type="match status" value="1"/>
</dbReference>
<comment type="caution">
    <text evidence="7">The sequence shown here is derived from an EMBL/GenBank/DDBJ whole genome shotgun (WGS) entry which is preliminary data.</text>
</comment>
<accession>A0A917R4B4</accession>
<evidence type="ECO:0000256" key="1">
    <source>
        <dbReference type="ARBA" id="ARBA00023015"/>
    </source>
</evidence>
<dbReference type="InterPro" id="IPR039420">
    <property type="entry name" value="WalR-like"/>
</dbReference>
<dbReference type="GO" id="GO:0000160">
    <property type="term" value="P:phosphorelay signal transduction system"/>
    <property type="evidence" value="ECO:0007669"/>
    <property type="project" value="InterPro"/>
</dbReference>
<sequence>MVGEDLPPWSPGISNVLVIDPYPVSRGAVAALLRCSGLAGRVYEAALGGEALETVRGHGVALVVLATEADRPHGVLSWCRRLKRLPSAPAVLIYSGNGAASFVAACLASGADGMVHRSATERQLLDAVRDVIAGRPVWPPGHPAREGDDARDLQVCAPPVRMTQREEQIFALLLHRYSNDEIAAELHLARQTVKNHVSSVLHKTGFANRRELAKAAARHQRAAAC</sequence>
<dbReference type="CDD" id="cd06170">
    <property type="entry name" value="LuxR_C_like"/>
    <property type="match status" value="1"/>
</dbReference>
<dbReference type="RefSeq" id="WP_189163879.1">
    <property type="nucleotide sequence ID" value="NZ_BMNT01000016.1"/>
</dbReference>
<dbReference type="PRINTS" id="PR00038">
    <property type="entry name" value="HTHLUXR"/>
</dbReference>
<keyword evidence="1" id="KW-0805">Transcription regulation</keyword>
<dbReference type="SMART" id="SM00421">
    <property type="entry name" value="HTH_LUXR"/>
    <property type="match status" value="1"/>
</dbReference>